<evidence type="ECO:0000256" key="3">
    <source>
        <dbReference type="SAM" id="MobiDB-lite"/>
    </source>
</evidence>
<comment type="similarity">
    <text evidence="1">Belongs to the PREY family.</text>
</comment>
<dbReference type="InterPro" id="IPR005651">
    <property type="entry name" value="Trm112-like"/>
</dbReference>
<reference evidence="5" key="1">
    <citation type="journal article" date="2015" name="Sci. Rep.">
        <title>Tissue- and time-dependent transcription in Ixodes ricinus salivary glands and midguts when blood feeding on the vertebrate host.</title>
        <authorList>
            <person name="Kotsyfakis M."/>
            <person name="Schwarz A."/>
            <person name="Erhart J."/>
            <person name="Ribeiro J.M."/>
        </authorList>
    </citation>
    <scope>NUCLEOTIDE SEQUENCE</scope>
    <source>
        <tissue evidence="5">Salivary gland and midgut</tissue>
    </source>
</reference>
<keyword evidence="4" id="KW-0732">Signal</keyword>
<dbReference type="HAMAP" id="MF_01187">
    <property type="entry name" value="UPF0434"/>
    <property type="match status" value="1"/>
</dbReference>
<dbReference type="AlphaFoldDB" id="V5IDC1"/>
<dbReference type="Pfam" id="PF03966">
    <property type="entry name" value="Trm112p"/>
    <property type="match status" value="1"/>
</dbReference>
<dbReference type="PANTHER" id="PTHR33505:SF4">
    <property type="entry name" value="PROTEIN PREY, MITOCHONDRIAL"/>
    <property type="match status" value="1"/>
</dbReference>
<feature type="signal peptide" evidence="4">
    <location>
        <begin position="1"/>
        <end position="20"/>
    </location>
</feature>
<evidence type="ECO:0000256" key="2">
    <source>
        <dbReference type="ARBA" id="ARBA00040939"/>
    </source>
</evidence>
<evidence type="ECO:0000256" key="1">
    <source>
        <dbReference type="ARBA" id="ARBA00038479"/>
    </source>
</evidence>
<protein>
    <recommendedName>
        <fullName evidence="2">Protein preY, mitochondrial</fullName>
    </recommendedName>
</protein>
<evidence type="ECO:0000256" key="4">
    <source>
        <dbReference type="SAM" id="SignalP"/>
    </source>
</evidence>
<proteinExistence type="evidence at transcript level"/>
<organism evidence="5">
    <name type="scientific">Ixodes ricinus</name>
    <name type="common">Common tick</name>
    <name type="synonym">Acarus ricinus</name>
    <dbReference type="NCBI Taxonomy" id="34613"/>
    <lineage>
        <taxon>Eukaryota</taxon>
        <taxon>Metazoa</taxon>
        <taxon>Ecdysozoa</taxon>
        <taxon>Arthropoda</taxon>
        <taxon>Chelicerata</taxon>
        <taxon>Arachnida</taxon>
        <taxon>Acari</taxon>
        <taxon>Parasitiformes</taxon>
        <taxon>Ixodida</taxon>
        <taxon>Ixodoidea</taxon>
        <taxon>Ixodidae</taxon>
        <taxon>Ixodinae</taxon>
        <taxon>Ixodes</taxon>
    </lineage>
</organism>
<dbReference type="Gene3D" id="2.20.25.10">
    <property type="match status" value="1"/>
</dbReference>
<accession>V5IDC1</accession>
<dbReference type="EMBL" id="GANP01012197">
    <property type="protein sequence ID" value="JAB72271.1"/>
    <property type="molecule type" value="mRNA"/>
</dbReference>
<evidence type="ECO:0000313" key="5">
    <source>
        <dbReference type="EMBL" id="JAB72271.1"/>
    </source>
</evidence>
<sequence>MYKLTSFSRLFASPLAGCAAVRLCAGGISSRCHFVSQVTKMFPLTAGVALRRGFPVMCLRFHTASRNCSPGETSQRSDGISSDSPDQPFNEELLKIIACPVTKKPLRYDKAKNALISDEIEKAYPIVNGIPNLLPENALPLKEL</sequence>
<dbReference type="PANTHER" id="PTHR33505">
    <property type="entry name" value="ZGC:162634"/>
    <property type="match status" value="1"/>
</dbReference>
<dbReference type="SUPFAM" id="SSF158997">
    <property type="entry name" value="Trm112p-like"/>
    <property type="match status" value="1"/>
</dbReference>
<name>V5IDC1_IXORI</name>
<feature type="region of interest" description="Disordered" evidence="3">
    <location>
        <begin position="67"/>
        <end position="87"/>
    </location>
</feature>
<feature type="chain" id="PRO_5004736937" description="Protein preY, mitochondrial" evidence="4">
    <location>
        <begin position="21"/>
        <end position="144"/>
    </location>
</feature>